<protein>
    <submittedName>
        <fullName evidence="2">Zinc dependent phospholipase C family protein</fullName>
    </submittedName>
</protein>
<dbReference type="Gene3D" id="1.10.575.10">
    <property type="entry name" value="P1 Nuclease"/>
    <property type="match status" value="1"/>
</dbReference>
<keyword evidence="3" id="KW-1185">Reference proteome</keyword>
<keyword evidence="1" id="KW-0812">Transmembrane</keyword>
<feature type="transmembrane region" description="Helical" evidence="1">
    <location>
        <begin position="6"/>
        <end position="24"/>
    </location>
</feature>
<dbReference type="SUPFAM" id="SSF48537">
    <property type="entry name" value="Phospholipase C/P1 nuclease"/>
    <property type="match status" value="1"/>
</dbReference>
<evidence type="ECO:0000256" key="1">
    <source>
        <dbReference type="SAM" id="Phobius"/>
    </source>
</evidence>
<comment type="caution">
    <text evidence="2">The sequence shown here is derived from an EMBL/GenBank/DDBJ whole genome shotgun (WGS) entry which is preliminary data.</text>
</comment>
<sequence length="312" mass="36209">MKGLSIIISLFIIFIICSSWGFFAHKKINEYAVYTLPPTLASFYKKNILLISSKAVDADKRCYIDSLESPRHYIDIDDYNEPSIDSIPIHWTKAKEKYQEKQLLLNGIVPWQISFSYHKLVKAFKFKDIRQIIRHSADLGHYIGDAHVPLHTTKNYNGQLTNQIGIHAFWESRLPEMFVKEYSFIKGPAKFIEDPLHTSWNIVKQSNLLVDSVLALEKQLDKSFSKHQKYSFIERNNLLIRTYSDEYARAYHTALNGMVEKRMASAIQVVGSFWYSAWVEAGQPDLKNLQKVTIDDQPLDINNKKNMGREEL</sequence>
<gene>
    <name evidence="2" type="ORF">ABE541_20845</name>
</gene>
<dbReference type="EMBL" id="JBDJNQ010000011">
    <property type="protein sequence ID" value="MEN5379727.1"/>
    <property type="molecule type" value="Genomic_DNA"/>
</dbReference>
<keyword evidence="1" id="KW-1133">Transmembrane helix</keyword>
<reference evidence="2 3" key="1">
    <citation type="submission" date="2024-04" db="EMBL/GenBank/DDBJ databases">
        <title>WGS of bacteria from Torrens River.</title>
        <authorList>
            <person name="Wyrsch E.R."/>
            <person name="Drigo B."/>
        </authorList>
    </citation>
    <scope>NUCLEOTIDE SEQUENCE [LARGE SCALE GENOMIC DNA]</scope>
    <source>
        <strain evidence="2 3">TWI391</strain>
    </source>
</reference>
<accession>A0ABV0BYL7</accession>
<name>A0ABV0BYL7_9SPHI</name>
<dbReference type="RefSeq" id="WP_021188741.1">
    <property type="nucleotide sequence ID" value="NZ_JBDJLH010000001.1"/>
</dbReference>
<dbReference type="InterPro" id="IPR008947">
    <property type="entry name" value="PLipase_C/P1_nuclease_dom_sf"/>
</dbReference>
<proteinExistence type="predicted"/>
<evidence type="ECO:0000313" key="3">
    <source>
        <dbReference type="Proteomes" id="UP001409291"/>
    </source>
</evidence>
<dbReference type="CDD" id="cd10981">
    <property type="entry name" value="ZnPC_S1P1"/>
    <property type="match status" value="1"/>
</dbReference>
<evidence type="ECO:0000313" key="2">
    <source>
        <dbReference type="EMBL" id="MEN5379727.1"/>
    </source>
</evidence>
<dbReference type="Proteomes" id="UP001409291">
    <property type="component" value="Unassembled WGS sequence"/>
</dbReference>
<keyword evidence="1" id="KW-0472">Membrane</keyword>
<organism evidence="2 3">
    <name type="scientific">Sphingobacterium kitahiroshimense</name>
    <dbReference type="NCBI Taxonomy" id="470446"/>
    <lineage>
        <taxon>Bacteria</taxon>
        <taxon>Pseudomonadati</taxon>
        <taxon>Bacteroidota</taxon>
        <taxon>Sphingobacteriia</taxon>
        <taxon>Sphingobacteriales</taxon>
        <taxon>Sphingobacteriaceae</taxon>
        <taxon>Sphingobacterium</taxon>
    </lineage>
</organism>